<dbReference type="AlphaFoldDB" id="A0A8K0KUI1"/>
<name>A0A8K0KUI1_9PEZI</name>
<comment type="caution">
    <text evidence="1">The sequence shown here is derived from an EMBL/GenBank/DDBJ whole genome shotgun (WGS) entry which is preliminary data.</text>
</comment>
<dbReference type="OrthoDB" id="10524141at2759"/>
<accession>A0A8K0KUI1</accession>
<reference evidence="1" key="1">
    <citation type="submission" date="2021-07" db="EMBL/GenBank/DDBJ databases">
        <title>Elsinoe batatas strain:CRI-CJ2 Genome sequencing and assembly.</title>
        <authorList>
            <person name="Huang L."/>
        </authorList>
    </citation>
    <scope>NUCLEOTIDE SEQUENCE</scope>
    <source>
        <strain evidence="1">CRI-CJ2</strain>
    </source>
</reference>
<protein>
    <submittedName>
        <fullName evidence="1">Uncharacterized protein</fullName>
    </submittedName>
</protein>
<proteinExistence type="predicted"/>
<dbReference type="Proteomes" id="UP000809789">
    <property type="component" value="Unassembled WGS sequence"/>
</dbReference>
<organism evidence="1 2">
    <name type="scientific">Elsinoe batatas</name>
    <dbReference type="NCBI Taxonomy" id="2601811"/>
    <lineage>
        <taxon>Eukaryota</taxon>
        <taxon>Fungi</taxon>
        <taxon>Dikarya</taxon>
        <taxon>Ascomycota</taxon>
        <taxon>Pezizomycotina</taxon>
        <taxon>Dothideomycetes</taxon>
        <taxon>Dothideomycetidae</taxon>
        <taxon>Myriangiales</taxon>
        <taxon>Elsinoaceae</taxon>
        <taxon>Elsinoe</taxon>
    </lineage>
</organism>
<keyword evidence="2" id="KW-1185">Reference proteome</keyword>
<dbReference type="EMBL" id="JAESVG020000010">
    <property type="protein sequence ID" value="KAG8624139.1"/>
    <property type="molecule type" value="Genomic_DNA"/>
</dbReference>
<sequence>MSHTCRGTLDAVACSNALDNDEPSQPSMTSLLCSSISDRLLHRTRNKIAQAYHSTPRTCSSPNAPQSTSFLSDPFLNLFTTLSAPARTLNSPNGRRCFDGRAELAEHVIGACTRSGLAPAVRPADLLASTNTSRTPSSLCRLPLRSLAYSGL</sequence>
<gene>
    <name evidence="1" type="ORF">KVT40_009115</name>
</gene>
<evidence type="ECO:0000313" key="1">
    <source>
        <dbReference type="EMBL" id="KAG8624139.1"/>
    </source>
</evidence>
<evidence type="ECO:0000313" key="2">
    <source>
        <dbReference type="Proteomes" id="UP000809789"/>
    </source>
</evidence>